<dbReference type="EMBL" id="SODP01000002">
    <property type="protein sequence ID" value="TDW70803.1"/>
    <property type="molecule type" value="Genomic_DNA"/>
</dbReference>
<comment type="caution">
    <text evidence="1">The sequence shown here is derived from an EMBL/GenBank/DDBJ whole genome shotgun (WGS) entry which is preliminary data.</text>
</comment>
<accession>A0A4R8CB76</accession>
<name>A0A4R8CB76_9ACTN</name>
<dbReference type="Proteomes" id="UP000295146">
    <property type="component" value="Unassembled WGS sequence"/>
</dbReference>
<protein>
    <submittedName>
        <fullName evidence="1">Uncharacterized protein</fullName>
    </submittedName>
</protein>
<proteinExistence type="predicted"/>
<evidence type="ECO:0000313" key="1">
    <source>
        <dbReference type="EMBL" id="TDW70803.1"/>
    </source>
</evidence>
<keyword evidence="2" id="KW-1185">Reference proteome</keyword>
<sequence length="296" mass="30113">MPLRGFAVCVSVVESSDGPVAPSVSPCVVRALALVGCARRRAAPGKSSRGLALRVGRVGQSVGSGAGSAFSSAGACLRAVRAGAGWAERCGVPRRDSRCSPVAAVQLIRLLRGWPFECPSAEGPNGCPPASSCSPDCSWFVRALALVGLSAGVRSAGQPVFAFARSPYRFFAYSVVGRLRPPVAAAPNGGVRALASSYAGLLLRRVVRAAAMLLRRSGSVLACLACFCLSSWRIAGRVVELPVAGQGTGPAVSSVGGVMRRRIGSCRCGLSGGGGRGWRGGGLGRCGWGGGCRRGL</sequence>
<dbReference type="AlphaFoldDB" id="A0A4R8CB76"/>
<organism evidence="1 2">
    <name type="scientific">Kribbella pratensis</name>
    <dbReference type="NCBI Taxonomy" id="2512112"/>
    <lineage>
        <taxon>Bacteria</taxon>
        <taxon>Bacillati</taxon>
        <taxon>Actinomycetota</taxon>
        <taxon>Actinomycetes</taxon>
        <taxon>Propionibacteriales</taxon>
        <taxon>Kribbellaceae</taxon>
        <taxon>Kribbella</taxon>
    </lineage>
</organism>
<gene>
    <name evidence="1" type="ORF">EV653_4864</name>
</gene>
<reference evidence="1 2" key="1">
    <citation type="submission" date="2019-03" db="EMBL/GenBank/DDBJ databases">
        <title>Genomic Encyclopedia of Type Strains, Phase III (KMG-III): the genomes of soil and plant-associated and newly described type strains.</title>
        <authorList>
            <person name="Whitman W."/>
        </authorList>
    </citation>
    <scope>NUCLEOTIDE SEQUENCE [LARGE SCALE GENOMIC DNA]</scope>
    <source>
        <strain evidence="1 2">VKM Ac-2573</strain>
    </source>
</reference>
<evidence type="ECO:0000313" key="2">
    <source>
        <dbReference type="Proteomes" id="UP000295146"/>
    </source>
</evidence>